<dbReference type="Ensembl" id="ENSHHUT00000093408.1">
    <property type="protein sequence ID" value="ENSHHUP00000090603.1"/>
    <property type="gene ID" value="ENSHHUG00000052312.1"/>
</dbReference>
<dbReference type="PANTHER" id="PTHR14464:SF4">
    <property type="entry name" value="EXONUCLEASE V"/>
    <property type="match status" value="1"/>
</dbReference>
<feature type="region of interest" description="Disordered" evidence="2">
    <location>
        <begin position="407"/>
        <end position="440"/>
    </location>
</feature>
<name>A0A4W5RWA0_9TELE</name>
<dbReference type="InterPro" id="IPR011604">
    <property type="entry name" value="PDDEXK-like_dom_sf"/>
</dbReference>
<protein>
    <submittedName>
        <fullName evidence="3">Exonuclease 5</fullName>
    </submittedName>
</protein>
<evidence type="ECO:0000256" key="2">
    <source>
        <dbReference type="SAM" id="MobiDB-lite"/>
    </source>
</evidence>
<dbReference type="Pfam" id="PF09810">
    <property type="entry name" value="Exo5"/>
    <property type="match status" value="3"/>
</dbReference>
<evidence type="ECO:0000256" key="1">
    <source>
        <dbReference type="ARBA" id="ARBA00009797"/>
    </source>
</evidence>
<proteinExistence type="inferred from homology"/>
<feature type="compositionally biased region" description="Basic and acidic residues" evidence="2">
    <location>
        <begin position="407"/>
        <end position="418"/>
    </location>
</feature>
<reference evidence="4" key="1">
    <citation type="submission" date="2018-06" db="EMBL/GenBank/DDBJ databases">
        <title>Genome assembly of Danube salmon.</title>
        <authorList>
            <person name="Macqueen D.J."/>
            <person name="Gundappa M.K."/>
        </authorList>
    </citation>
    <scope>NUCLEOTIDE SEQUENCE [LARGE SCALE GENOMIC DNA]</scope>
</reference>
<dbReference type="Gene3D" id="3.90.320.10">
    <property type="match status" value="1"/>
</dbReference>
<reference evidence="3" key="3">
    <citation type="submission" date="2025-09" db="UniProtKB">
        <authorList>
            <consortium name="Ensembl"/>
        </authorList>
    </citation>
    <scope>IDENTIFICATION</scope>
</reference>
<sequence>MQNYSMYSQSISPLLTGPVRLSVGMLVMVSPLKPQRRGLITLLKNGKPIQAYTIQPRKQSTFSLSAYAFDQQQSIVCVSVCVRPNLAPLLERVKNRSAALSVPNQSPMERFLKRHLSVTQLCEQSWCEIKMAYGFVKPKVRMLEMQKTEVTTGASIHLARELEVKPDVVTVAAVTREDREALKLISMLQMVPALEAGQLVREFPVFGVLEGMFFMGVVDKLYRSDSGELVLSELKTRSHNSLPRPPRTRGHSLQVGMYKLLFDSMVKGSVKRDHLLHNLQLDPNQVLGSDLQTHTRTLGLQAVTFRELLDHLLVVLTCSNLCAIDKLRLEYSHQSSGKLIGTREVAFEEAQLRTKIRGYLAYWRGERVPQGVEVEEAWKCRMCPYEETCDWRRDRSHRLMMVNKRAKLECPKSDDPKPDGSNLNGSKLEDPKSNTGSSPE</sequence>
<dbReference type="GO" id="GO:0045145">
    <property type="term" value="F:single-stranded DNA 5'-3' DNA exonuclease activity"/>
    <property type="evidence" value="ECO:0007669"/>
    <property type="project" value="InterPro"/>
</dbReference>
<dbReference type="AlphaFoldDB" id="A0A4W5RWA0"/>
<dbReference type="PANTHER" id="PTHR14464">
    <property type="entry name" value="EXONUCLEASE V"/>
    <property type="match status" value="1"/>
</dbReference>
<dbReference type="GO" id="GO:0005634">
    <property type="term" value="C:nucleus"/>
    <property type="evidence" value="ECO:0007669"/>
    <property type="project" value="TreeGrafter"/>
</dbReference>
<dbReference type="GeneTree" id="ENSGT00390000015205"/>
<organism evidence="3 4">
    <name type="scientific">Hucho hucho</name>
    <name type="common">huchen</name>
    <dbReference type="NCBI Taxonomy" id="62062"/>
    <lineage>
        <taxon>Eukaryota</taxon>
        <taxon>Metazoa</taxon>
        <taxon>Chordata</taxon>
        <taxon>Craniata</taxon>
        <taxon>Vertebrata</taxon>
        <taxon>Euteleostomi</taxon>
        <taxon>Actinopterygii</taxon>
        <taxon>Neopterygii</taxon>
        <taxon>Teleostei</taxon>
        <taxon>Protacanthopterygii</taxon>
        <taxon>Salmoniformes</taxon>
        <taxon>Salmonidae</taxon>
        <taxon>Salmoninae</taxon>
        <taxon>Hucho</taxon>
    </lineage>
</organism>
<evidence type="ECO:0000313" key="4">
    <source>
        <dbReference type="Proteomes" id="UP000314982"/>
    </source>
</evidence>
<keyword evidence="4" id="KW-1185">Reference proteome</keyword>
<reference evidence="3" key="2">
    <citation type="submission" date="2025-08" db="UniProtKB">
        <authorList>
            <consortium name="Ensembl"/>
        </authorList>
    </citation>
    <scope>IDENTIFICATION</scope>
</reference>
<dbReference type="GO" id="GO:0036297">
    <property type="term" value="P:interstrand cross-link repair"/>
    <property type="evidence" value="ECO:0007669"/>
    <property type="project" value="TreeGrafter"/>
</dbReference>
<dbReference type="Proteomes" id="UP000314982">
    <property type="component" value="Unassembled WGS sequence"/>
</dbReference>
<dbReference type="InterPro" id="IPR019190">
    <property type="entry name" value="EXOV"/>
</dbReference>
<comment type="similarity">
    <text evidence="1">Belongs to the EXO5 family.</text>
</comment>
<dbReference type="STRING" id="62062.ENSHHUP00000090603"/>
<evidence type="ECO:0000313" key="3">
    <source>
        <dbReference type="Ensembl" id="ENSHHUP00000090603.1"/>
    </source>
</evidence>
<accession>A0A4W5RWA0</accession>